<sequence length="151" mass="16553">MAVPLNAEWLGFHHHPRGYTHKSICPTSRPITCALFDFVLSGSVDGPPVFLVTFLLVALAGLKRWLVALRPHASSVNGVVRGRLASGLLADKLPRFVEYSNPPTRGATVHASWPIKCFNRTLRDGKLVTGPGTYYTNQTPQSHSAQRNPVQ</sequence>
<feature type="region of interest" description="Disordered" evidence="1">
    <location>
        <begin position="129"/>
        <end position="151"/>
    </location>
</feature>
<reference evidence="3" key="2">
    <citation type="journal article" date="2013" name="PLoS Genet.">
        <title>Comparative genome structure, secondary metabolite, and effector coding capacity across Cochliobolus pathogens.</title>
        <authorList>
            <person name="Condon B.J."/>
            <person name="Leng Y."/>
            <person name="Wu D."/>
            <person name="Bushley K.E."/>
            <person name="Ohm R.A."/>
            <person name="Otillar R."/>
            <person name="Martin J."/>
            <person name="Schackwitz W."/>
            <person name="Grimwood J."/>
            <person name="MohdZainudin N."/>
            <person name="Xue C."/>
            <person name="Wang R."/>
            <person name="Manning V.A."/>
            <person name="Dhillon B."/>
            <person name="Tu Z.J."/>
            <person name="Steffenson B.J."/>
            <person name="Salamov A."/>
            <person name="Sun H."/>
            <person name="Lowry S."/>
            <person name="LaButti K."/>
            <person name="Han J."/>
            <person name="Copeland A."/>
            <person name="Lindquist E."/>
            <person name="Barry K."/>
            <person name="Schmutz J."/>
            <person name="Baker S.E."/>
            <person name="Ciuffetti L.M."/>
            <person name="Grigoriev I.V."/>
            <person name="Zhong S."/>
            <person name="Turgeon B.G."/>
        </authorList>
    </citation>
    <scope>NUCLEOTIDE SEQUENCE [LARGE SCALE GENOMIC DNA]</scope>
    <source>
        <strain evidence="3">C5 / ATCC 48332 / race O</strain>
    </source>
</reference>
<organism evidence="2 3">
    <name type="scientific">Cochliobolus heterostrophus (strain C5 / ATCC 48332 / race O)</name>
    <name type="common">Southern corn leaf blight fungus</name>
    <name type="synonym">Bipolaris maydis</name>
    <dbReference type="NCBI Taxonomy" id="701091"/>
    <lineage>
        <taxon>Eukaryota</taxon>
        <taxon>Fungi</taxon>
        <taxon>Dikarya</taxon>
        <taxon>Ascomycota</taxon>
        <taxon>Pezizomycotina</taxon>
        <taxon>Dothideomycetes</taxon>
        <taxon>Pleosporomycetidae</taxon>
        <taxon>Pleosporales</taxon>
        <taxon>Pleosporineae</taxon>
        <taxon>Pleosporaceae</taxon>
        <taxon>Bipolaris</taxon>
    </lineage>
</organism>
<gene>
    <name evidence="2" type="ORF">COCHEDRAFT_1201237</name>
</gene>
<evidence type="ECO:0000256" key="1">
    <source>
        <dbReference type="SAM" id="MobiDB-lite"/>
    </source>
</evidence>
<evidence type="ECO:0000313" key="3">
    <source>
        <dbReference type="Proteomes" id="UP000016936"/>
    </source>
</evidence>
<dbReference type="EMBL" id="KB445571">
    <property type="protein sequence ID" value="EMD94668.1"/>
    <property type="molecule type" value="Genomic_DNA"/>
</dbReference>
<reference evidence="2 3" key="1">
    <citation type="journal article" date="2012" name="PLoS Pathog.">
        <title>Diverse lifestyles and strategies of plant pathogenesis encoded in the genomes of eighteen Dothideomycetes fungi.</title>
        <authorList>
            <person name="Ohm R.A."/>
            <person name="Feau N."/>
            <person name="Henrissat B."/>
            <person name="Schoch C.L."/>
            <person name="Horwitz B.A."/>
            <person name="Barry K.W."/>
            <person name="Condon B.J."/>
            <person name="Copeland A.C."/>
            <person name="Dhillon B."/>
            <person name="Glaser F."/>
            <person name="Hesse C.N."/>
            <person name="Kosti I."/>
            <person name="LaButti K."/>
            <person name="Lindquist E.A."/>
            <person name="Lucas S."/>
            <person name="Salamov A.A."/>
            <person name="Bradshaw R.E."/>
            <person name="Ciuffetti L."/>
            <person name="Hamelin R.C."/>
            <person name="Kema G.H.J."/>
            <person name="Lawrence C."/>
            <person name="Scott J.A."/>
            <person name="Spatafora J.W."/>
            <person name="Turgeon B.G."/>
            <person name="de Wit P.J.G.M."/>
            <person name="Zhong S."/>
            <person name="Goodwin S.B."/>
            <person name="Grigoriev I.V."/>
        </authorList>
    </citation>
    <scope>NUCLEOTIDE SEQUENCE [LARGE SCALE GENOMIC DNA]</scope>
    <source>
        <strain evidence="3">C5 / ATCC 48332 / race O</strain>
    </source>
</reference>
<dbReference type="AlphaFoldDB" id="M2V3S0"/>
<accession>M2V3S0</accession>
<name>M2V3S0_COCH5</name>
<dbReference type="Proteomes" id="UP000016936">
    <property type="component" value="Unassembled WGS sequence"/>
</dbReference>
<protein>
    <submittedName>
        <fullName evidence="2">Uncharacterized protein</fullName>
    </submittedName>
</protein>
<evidence type="ECO:0000313" key="2">
    <source>
        <dbReference type="EMBL" id="EMD94668.1"/>
    </source>
</evidence>
<proteinExistence type="predicted"/>
<feature type="compositionally biased region" description="Polar residues" evidence="1">
    <location>
        <begin position="134"/>
        <end position="151"/>
    </location>
</feature>
<keyword evidence="3" id="KW-1185">Reference proteome</keyword>
<dbReference type="HOGENOM" id="CLU_1731287_0_0_1"/>